<dbReference type="AlphaFoldDB" id="A0AAX0WSU7"/>
<protein>
    <submittedName>
        <fullName evidence="1">Uncharacterized protein</fullName>
    </submittedName>
</protein>
<reference evidence="1" key="1">
    <citation type="submission" date="2017-12" db="EMBL/GenBank/DDBJ databases">
        <title>FDA dAtabase for Regulatory Grade micrObial Sequences (FDA-ARGOS): Supporting development and validation of Infectious Disease Dx tests.</title>
        <authorList>
            <person name="Kerrigan L."/>
            <person name="Tallon L.J."/>
            <person name="Sadzewicz L."/>
            <person name="Sengamalay N."/>
            <person name="Ott S."/>
            <person name="Godinez A."/>
            <person name="Nagaraj S."/>
            <person name="Vavikolanu K."/>
            <person name="Vyas G."/>
            <person name="Nadendla S."/>
            <person name="Aluvathingal J."/>
            <person name="Sichtig H."/>
        </authorList>
    </citation>
    <scope>NUCLEOTIDE SEQUENCE [LARGE SCALE GENOMIC DNA]</scope>
    <source>
        <strain evidence="1">FDAARGOS_200</strain>
    </source>
</reference>
<dbReference type="GeneID" id="98066588"/>
<organism evidence="1 2">
    <name type="scientific">Legionella anisa</name>
    <dbReference type="NCBI Taxonomy" id="28082"/>
    <lineage>
        <taxon>Bacteria</taxon>
        <taxon>Pseudomonadati</taxon>
        <taxon>Pseudomonadota</taxon>
        <taxon>Gammaproteobacteria</taxon>
        <taxon>Legionellales</taxon>
        <taxon>Legionellaceae</taxon>
        <taxon>Legionella</taxon>
    </lineage>
</organism>
<gene>
    <name evidence="1" type="ORF">A6J39_007535</name>
</gene>
<dbReference type="RefSeq" id="WP_019233889.1">
    <property type="nucleotide sequence ID" value="NZ_CAAAHR010000030.1"/>
</dbReference>
<sequence>MLASTPSWMDSCLRGNEQRSFSASLEGYAAEPEKFRAAPRLQLQFCTYLSQLNNQFALYYI</sequence>
<dbReference type="Proteomes" id="UP000192511">
    <property type="component" value="Unassembled WGS sequence"/>
</dbReference>
<keyword evidence="2" id="KW-1185">Reference proteome</keyword>
<evidence type="ECO:0000313" key="1">
    <source>
        <dbReference type="EMBL" id="PNL61075.1"/>
    </source>
</evidence>
<comment type="caution">
    <text evidence="1">The sequence shown here is derived from an EMBL/GenBank/DDBJ whole genome shotgun (WGS) entry which is preliminary data.</text>
</comment>
<proteinExistence type="predicted"/>
<evidence type="ECO:0000313" key="2">
    <source>
        <dbReference type="Proteomes" id="UP000192511"/>
    </source>
</evidence>
<accession>A0AAX0WSU7</accession>
<dbReference type="EMBL" id="NBTX02000004">
    <property type="protein sequence ID" value="PNL61075.1"/>
    <property type="molecule type" value="Genomic_DNA"/>
</dbReference>
<name>A0AAX0WSU7_9GAMM</name>